<keyword evidence="1" id="KW-0547">Nucleotide-binding</keyword>
<dbReference type="GO" id="GO:0005524">
    <property type="term" value="F:ATP binding"/>
    <property type="evidence" value="ECO:0007669"/>
    <property type="project" value="UniProtKB-KW"/>
</dbReference>
<dbReference type="GO" id="GO:0005829">
    <property type="term" value="C:cytosol"/>
    <property type="evidence" value="ECO:0007669"/>
    <property type="project" value="TreeGrafter"/>
</dbReference>
<dbReference type="InterPro" id="IPR020536">
    <property type="entry name" value="ThiI_AANH"/>
</dbReference>
<dbReference type="GO" id="GO:0052837">
    <property type="term" value="P:thiazole biosynthetic process"/>
    <property type="evidence" value="ECO:0007669"/>
    <property type="project" value="TreeGrafter"/>
</dbReference>
<gene>
    <name evidence="4" type="ORF">AKJ37_03850</name>
</gene>
<dbReference type="SUPFAM" id="SSF52402">
    <property type="entry name" value="Adenine nucleotide alpha hydrolases-like"/>
    <property type="match status" value="1"/>
</dbReference>
<evidence type="ECO:0000313" key="4">
    <source>
        <dbReference type="EMBL" id="KXA97037.1"/>
    </source>
</evidence>
<dbReference type="GO" id="GO:0002937">
    <property type="term" value="P:tRNA 4-thiouridine biosynthesis"/>
    <property type="evidence" value="ECO:0007669"/>
    <property type="project" value="TreeGrafter"/>
</dbReference>
<name>A0A133USC8_9EURY</name>
<accession>A0A133USC8</accession>
<dbReference type="Pfam" id="PF02568">
    <property type="entry name" value="ThiI"/>
    <property type="match status" value="1"/>
</dbReference>
<dbReference type="PANTHER" id="PTHR43209:SF1">
    <property type="entry name" value="TRNA SULFURTRANSFERASE"/>
    <property type="match status" value="1"/>
</dbReference>
<keyword evidence="5" id="KW-1185">Reference proteome</keyword>
<dbReference type="Gene3D" id="3.40.50.620">
    <property type="entry name" value="HUPs"/>
    <property type="match status" value="1"/>
</dbReference>
<proteinExistence type="predicted"/>
<evidence type="ECO:0000259" key="3">
    <source>
        <dbReference type="Pfam" id="PF02568"/>
    </source>
</evidence>
<reference evidence="4 5" key="1">
    <citation type="journal article" date="2016" name="Sci. Rep.">
        <title>Metabolic traits of an uncultured archaeal lineage -MSBL1- from brine pools of the Red Sea.</title>
        <authorList>
            <person name="Mwirichia R."/>
            <person name="Alam I."/>
            <person name="Rashid M."/>
            <person name="Vinu M."/>
            <person name="Ba-Alawi W."/>
            <person name="Anthony Kamau A."/>
            <person name="Kamanda Ngugi D."/>
            <person name="Goker M."/>
            <person name="Klenk H.P."/>
            <person name="Bajic V."/>
            <person name="Stingl U."/>
        </authorList>
    </citation>
    <scope>NUCLEOTIDE SEQUENCE [LARGE SCALE GENOMIC DNA]</scope>
    <source>
        <strain evidence="4">SCGC-AAA259I09</strain>
    </source>
</reference>
<comment type="caution">
    <text evidence="4">The sequence shown here is derived from an EMBL/GenBank/DDBJ whole genome shotgun (WGS) entry which is preliminary data.</text>
</comment>
<evidence type="ECO:0000256" key="2">
    <source>
        <dbReference type="ARBA" id="ARBA00022840"/>
    </source>
</evidence>
<feature type="domain" description="Thil AANH" evidence="3">
    <location>
        <begin position="25"/>
        <end position="215"/>
    </location>
</feature>
<protein>
    <recommendedName>
        <fullName evidence="3">Thil AANH domain-containing protein</fullName>
    </recommendedName>
</protein>
<dbReference type="GO" id="GO:0004810">
    <property type="term" value="F:CCA tRNA nucleotidyltransferase activity"/>
    <property type="evidence" value="ECO:0007669"/>
    <property type="project" value="InterPro"/>
</dbReference>
<dbReference type="Proteomes" id="UP000070463">
    <property type="component" value="Unassembled WGS sequence"/>
</dbReference>
<evidence type="ECO:0000313" key="5">
    <source>
        <dbReference type="Proteomes" id="UP000070463"/>
    </source>
</evidence>
<dbReference type="PANTHER" id="PTHR43209">
    <property type="entry name" value="TRNA SULFURTRANSFERASE"/>
    <property type="match status" value="1"/>
</dbReference>
<organism evidence="4 5">
    <name type="scientific">candidate division MSBL1 archaeon SCGC-AAA259I09</name>
    <dbReference type="NCBI Taxonomy" id="1698267"/>
    <lineage>
        <taxon>Archaea</taxon>
        <taxon>Methanobacteriati</taxon>
        <taxon>Methanobacteriota</taxon>
        <taxon>candidate division MSBL1</taxon>
    </lineage>
</organism>
<dbReference type="AlphaFoldDB" id="A0A133USC8"/>
<sequence>MSGERTNDAGLAEGSRNGRVSGVEVKEKVIGLVSGGIDSPVAVCLAAKEFEVILLHFCLYPLSSRESSLKAIETLRDLKSKINFEKAIIFPWAGVLKEIRSEVRDGYSCVVCRRSMLLTASEIGKQEGAGGIVTGEALGQKASQTLENLAATSANIELPLLRPLIGMNKQEIIGISKEIGIWKPDHAGCCLATPQKPRTRAEPEEVAREMKKINLQKLIKESEEHSLSVKNLSEIPEDYFFEIAGKFG</sequence>
<dbReference type="InterPro" id="IPR014729">
    <property type="entry name" value="Rossmann-like_a/b/a_fold"/>
</dbReference>
<keyword evidence="2" id="KW-0067">ATP-binding</keyword>
<dbReference type="EMBL" id="LHXR01000047">
    <property type="protein sequence ID" value="KXA97037.1"/>
    <property type="molecule type" value="Genomic_DNA"/>
</dbReference>
<evidence type="ECO:0000256" key="1">
    <source>
        <dbReference type="ARBA" id="ARBA00022741"/>
    </source>
</evidence>
<dbReference type="InterPro" id="IPR050102">
    <property type="entry name" value="tRNA_sulfurtransferase_ThiI"/>
</dbReference>